<proteinExistence type="predicted"/>
<dbReference type="Proteomes" id="UP000236732">
    <property type="component" value="Unassembled WGS sequence"/>
</dbReference>
<feature type="compositionally biased region" description="Pro residues" evidence="1">
    <location>
        <begin position="29"/>
        <end position="41"/>
    </location>
</feature>
<organism evidence="2 3">
    <name type="scientific">Nonomuraea solani</name>
    <dbReference type="NCBI Taxonomy" id="1144553"/>
    <lineage>
        <taxon>Bacteria</taxon>
        <taxon>Bacillati</taxon>
        <taxon>Actinomycetota</taxon>
        <taxon>Actinomycetes</taxon>
        <taxon>Streptosporangiales</taxon>
        <taxon>Streptosporangiaceae</taxon>
        <taxon>Nonomuraea</taxon>
    </lineage>
</organism>
<evidence type="ECO:0000313" key="3">
    <source>
        <dbReference type="Proteomes" id="UP000236732"/>
    </source>
</evidence>
<dbReference type="EMBL" id="FNVT01000001">
    <property type="protein sequence ID" value="SEF91259.1"/>
    <property type="molecule type" value="Genomic_DNA"/>
</dbReference>
<keyword evidence="3" id="KW-1185">Reference proteome</keyword>
<dbReference type="AlphaFoldDB" id="A0A1H5VVD7"/>
<evidence type="ECO:0000256" key="1">
    <source>
        <dbReference type="SAM" id="MobiDB-lite"/>
    </source>
</evidence>
<accession>A0A1H5VVD7</accession>
<evidence type="ECO:0000313" key="2">
    <source>
        <dbReference type="EMBL" id="SEF91259.1"/>
    </source>
</evidence>
<sequence>MLAALAIPLVVLIGLILMQHVEDALLPSAPVPPQPPSPPRADPVTDTVTDPGTDTEREDRGAVVTRTVRFAPGYAARPFGAHHARPRRSATASCPRRRQRSSPPQRLPETKPAPSEHPLGETQEAFVPVTLQVES</sequence>
<protein>
    <submittedName>
        <fullName evidence="2">Uncharacterized protein</fullName>
    </submittedName>
</protein>
<gene>
    <name evidence="2" type="ORF">SAMN05444920_1011000</name>
</gene>
<feature type="region of interest" description="Disordered" evidence="1">
    <location>
        <begin position="28"/>
        <end position="135"/>
    </location>
</feature>
<reference evidence="2 3" key="1">
    <citation type="submission" date="2016-10" db="EMBL/GenBank/DDBJ databases">
        <authorList>
            <person name="de Groot N.N."/>
        </authorList>
    </citation>
    <scope>NUCLEOTIDE SEQUENCE [LARGE SCALE GENOMIC DNA]</scope>
    <source>
        <strain evidence="2 3">CGMCC 4.7037</strain>
    </source>
</reference>
<feature type="compositionally biased region" description="Low complexity" evidence="1">
    <location>
        <begin position="42"/>
        <end position="52"/>
    </location>
</feature>
<name>A0A1H5VVD7_9ACTN</name>